<evidence type="ECO:0000256" key="5">
    <source>
        <dbReference type="ARBA" id="ARBA00022692"/>
    </source>
</evidence>
<dbReference type="SUPFAM" id="SSF81345">
    <property type="entry name" value="ABC transporter involved in vitamin B12 uptake, BtuC"/>
    <property type="match status" value="1"/>
</dbReference>
<evidence type="ECO:0000313" key="9">
    <source>
        <dbReference type="EMBL" id="MDE1656678.1"/>
    </source>
</evidence>
<feature type="transmembrane region" description="Helical" evidence="8">
    <location>
        <begin position="214"/>
        <end position="236"/>
    </location>
</feature>
<feature type="transmembrane region" description="Helical" evidence="8">
    <location>
        <begin position="139"/>
        <end position="158"/>
    </location>
</feature>
<name>A0ABT5V6V9_9ACTO</name>
<dbReference type="RefSeq" id="WP_274733450.1">
    <property type="nucleotide sequence ID" value="NZ_CAMXYX010000013.1"/>
</dbReference>
<comment type="caution">
    <text evidence="9">The sequence shown here is derived from an EMBL/GenBank/DDBJ whole genome shotgun (WGS) entry which is preliminary data.</text>
</comment>
<dbReference type="InterPro" id="IPR037294">
    <property type="entry name" value="ABC_BtuC-like"/>
</dbReference>
<feature type="transmembrane region" description="Helical" evidence="8">
    <location>
        <begin position="273"/>
        <end position="293"/>
    </location>
</feature>
<dbReference type="Proteomes" id="UP001219297">
    <property type="component" value="Unassembled WGS sequence"/>
</dbReference>
<comment type="subcellular location">
    <subcellularLocation>
        <location evidence="1">Cell membrane</location>
        <topology evidence="1">Multi-pass membrane protein</topology>
    </subcellularLocation>
</comment>
<keyword evidence="10" id="KW-1185">Reference proteome</keyword>
<dbReference type="InterPro" id="IPR000522">
    <property type="entry name" value="ABC_transptr_permease_BtuC"/>
</dbReference>
<protein>
    <submittedName>
        <fullName evidence="9">Iron chelate uptake ABC transporter family permease subunit</fullName>
    </submittedName>
</protein>
<dbReference type="PANTHER" id="PTHR30472">
    <property type="entry name" value="FERRIC ENTEROBACTIN TRANSPORT SYSTEM PERMEASE PROTEIN"/>
    <property type="match status" value="1"/>
</dbReference>
<keyword evidence="7 8" id="KW-0472">Membrane</keyword>
<keyword evidence="6 8" id="KW-1133">Transmembrane helix</keyword>
<evidence type="ECO:0000256" key="3">
    <source>
        <dbReference type="ARBA" id="ARBA00022448"/>
    </source>
</evidence>
<dbReference type="EMBL" id="JARBHI010000013">
    <property type="protein sequence ID" value="MDE1656678.1"/>
    <property type="molecule type" value="Genomic_DNA"/>
</dbReference>
<comment type="similarity">
    <text evidence="2">Belongs to the binding-protein-dependent transport system permease family. FecCD subfamily.</text>
</comment>
<evidence type="ECO:0000256" key="4">
    <source>
        <dbReference type="ARBA" id="ARBA00022475"/>
    </source>
</evidence>
<keyword evidence="4" id="KW-1003">Cell membrane</keyword>
<keyword evidence="3" id="KW-0813">Transport</keyword>
<sequence>MNSTVHHRFSARRRACPAPGRTTARRRAAALTTGIIAVAVLALLSICIGARPISPGTLFTIISGAERDSMDAQAVLTLRPPRTVAALAIGAALGVAGALIQAISRNPLAEPGILGVSAGAGFAVTLAIAVAGISRPSIYMWWAVAGALLATAAVLLIGSHRSGRADPVRLILAGVALSAVLNGIVGVLRLTDPRTFNEILVWTAGTLENRPWEVILPVLPLLFFGLMAAAVLTPALNIIALGDDAARALGAHVTVIRLAGIAAMTLLTGGAVAIAGPISFIGLMAPHAIRSFAGADQRWIVGLSALWAPVLLLAADILARIILPTGELPVSVMCAFLGAPVLIYLVRRRKAFTL</sequence>
<reference evidence="9 10" key="1">
    <citation type="submission" date="2023-02" db="EMBL/GenBank/DDBJ databases">
        <title>Defining the Infant Male Urobiome and Moving Towards Mechanisms in Urobiome Research.</title>
        <authorList>
            <person name="Reasoner S."/>
            <person name="Flores V."/>
            <person name="Van Horn G."/>
            <person name="Morales G."/>
            <person name="Peard L."/>
            <person name="Abelson B."/>
            <person name="Manuel C."/>
            <person name="Lee J."/>
            <person name="Baker B."/>
            <person name="Williams T."/>
            <person name="Schmitz J."/>
            <person name="Clayton D."/>
            <person name="Hadjifrangiskou M."/>
        </authorList>
    </citation>
    <scope>NUCLEOTIDE SEQUENCE [LARGE SCALE GENOMIC DNA]</scope>
    <source>
        <strain evidence="9 10">AS1053</strain>
    </source>
</reference>
<dbReference type="Pfam" id="PF01032">
    <property type="entry name" value="FecCD"/>
    <property type="match status" value="1"/>
</dbReference>
<evidence type="ECO:0000256" key="1">
    <source>
        <dbReference type="ARBA" id="ARBA00004651"/>
    </source>
</evidence>
<evidence type="ECO:0000256" key="7">
    <source>
        <dbReference type="ARBA" id="ARBA00023136"/>
    </source>
</evidence>
<dbReference type="GeneID" id="83609248"/>
<dbReference type="Gene3D" id="1.10.3470.10">
    <property type="entry name" value="ABC transporter involved in vitamin B12 uptake, BtuC"/>
    <property type="match status" value="1"/>
</dbReference>
<evidence type="ECO:0000256" key="8">
    <source>
        <dbReference type="SAM" id="Phobius"/>
    </source>
</evidence>
<evidence type="ECO:0000256" key="6">
    <source>
        <dbReference type="ARBA" id="ARBA00022989"/>
    </source>
</evidence>
<feature type="transmembrane region" description="Helical" evidence="8">
    <location>
        <begin position="112"/>
        <end position="133"/>
    </location>
</feature>
<gene>
    <name evidence="9" type="ORF">PWJ81_06300</name>
</gene>
<evidence type="ECO:0000256" key="2">
    <source>
        <dbReference type="ARBA" id="ARBA00007935"/>
    </source>
</evidence>
<feature type="transmembrane region" description="Helical" evidence="8">
    <location>
        <begin position="28"/>
        <end position="51"/>
    </location>
</feature>
<proteinExistence type="inferred from homology"/>
<feature type="transmembrane region" description="Helical" evidence="8">
    <location>
        <begin position="328"/>
        <end position="346"/>
    </location>
</feature>
<dbReference type="PANTHER" id="PTHR30472:SF1">
    <property type="entry name" value="FE(3+) DICITRATE TRANSPORT SYSTEM PERMEASE PROTEIN FECC-RELATED"/>
    <property type="match status" value="1"/>
</dbReference>
<feature type="transmembrane region" description="Helical" evidence="8">
    <location>
        <begin position="248"/>
        <end position="267"/>
    </location>
</feature>
<feature type="transmembrane region" description="Helical" evidence="8">
    <location>
        <begin position="170"/>
        <end position="190"/>
    </location>
</feature>
<evidence type="ECO:0000313" key="10">
    <source>
        <dbReference type="Proteomes" id="UP001219297"/>
    </source>
</evidence>
<keyword evidence="5 8" id="KW-0812">Transmembrane</keyword>
<organism evidence="9 10">
    <name type="scientific">Actinotignum sanguinis</name>
    <dbReference type="NCBI Taxonomy" id="1445614"/>
    <lineage>
        <taxon>Bacteria</taxon>
        <taxon>Bacillati</taxon>
        <taxon>Actinomycetota</taxon>
        <taxon>Actinomycetes</taxon>
        <taxon>Actinomycetales</taxon>
        <taxon>Actinomycetaceae</taxon>
        <taxon>Actinotignum</taxon>
    </lineage>
</organism>
<feature type="transmembrane region" description="Helical" evidence="8">
    <location>
        <begin position="83"/>
        <end position="100"/>
    </location>
</feature>
<dbReference type="CDD" id="cd06550">
    <property type="entry name" value="TM_ABC_iron-siderophores_like"/>
    <property type="match status" value="1"/>
</dbReference>
<accession>A0ABT5V6V9</accession>
<feature type="transmembrane region" description="Helical" evidence="8">
    <location>
        <begin position="300"/>
        <end position="322"/>
    </location>
</feature>